<dbReference type="SUPFAM" id="SSF56176">
    <property type="entry name" value="FAD-binding/transporter-associated domain-like"/>
    <property type="match status" value="1"/>
</dbReference>
<dbReference type="PANTHER" id="PTHR42973:SF39">
    <property type="entry name" value="FAD-BINDING PCMH-TYPE DOMAIN-CONTAINING PROTEIN"/>
    <property type="match status" value="1"/>
</dbReference>
<accession>A0A5C3Q705</accession>
<dbReference type="GO" id="GO:0071949">
    <property type="term" value="F:FAD binding"/>
    <property type="evidence" value="ECO:0007669"/>
    <property type="project" value="InterPro"/>
</dbReference>
<protein>
    <submittedName>
        <fullName evidence="8">Glucooligosaccharide oxidase</fullName>
    </submittedName>
</protein>
<evidence type="ECO:0000256" key="6">
    <source>
        <dbReference type="SAM" id="SignalP"/>
    </source>
</evidence>
<keyword evidence="5" id="KW-0560">Oxidoreductase</keyword>
<dbReference type="InterPro" id="IPR016166">
    <property type="entry name" value="FAD-bd_PCMH"/>
</dbReference>
<evidence type="ECO:0000256" key="2">
    <source>
        <dbReference type="ARBA" id="ARBA00005466"/>
    </source>
</evidence>
<gene>
    <name evidence="8" type="ORF">BDV98DRAFT_553926</name>
</gene>
<evidence type="ECO:0000313" key="8">
    <source>
        <dbReference type="EMBL" id="TFK97571.1"/>
    </source>
</evidence>
<evidence type="ECO:0000256" key="5">
    <source>
        <dbReference type="ARBA" id="ARBA00023002"/>
    </source>
</evidence>
<keyword evidence="3" id="KW-0285">Flavoprotein</keyword>
<comment type="cofactor">
    <cofactor evidence="1">
        <name>FAD</name>
        <dbReference type="ChEBI" id="CHEBI:57692"/>
    </cofactor>
</comment>
<dbReference type="InterPro" id="IPR036318">
    <property type="entry name" value="FAD-bd_PCMH-like_sf"/>
</dbReference>
<sequence>MRSHFRSTATLLLAALLSSTVYAQDGGKVQDDLTEAGIKAYFPGQDGYLNASQPFNLRFTPEPVAVAYPTTALQVSEIVKIGHRAGIPVTARSGGHSYIAAGLGSQSHENLVIDLSHLNTITYNESTHIAVIGPGNRLGPVAVKLNEHGRGIPHGSCAYVGIGGHAAFAGYGFASRMWGLTIDTILSVEAVLANGTITTASETQHPDLFWALRGAAPSFGLITSYTIQTFPVPSSGLIFSYAWTFNTTYAATAILHLQSRIRTLPILGEFSCQIVLTPGPVVGEINLSLSGGWYGPPDELDSVIAPFLEDLPPRRDESVGGGSWIESVENLAGGSLDTSAPGGTDVFYAKSLILTQESGGFTNESALAFARYLANEGKEWGSFWFLQVELYGGPNSAIADVPGNATAFAWRDALFTIQLYVSSPGQGVPYPDAGVDLFNGMADSITDNSPEGTVFGAYTNYVEDQLEDWQTRYYSDHYPRLQQIKKEVDPDNTFRFLTSVELPRDVIY</sequence>
<organism evidence="8 9">
    <name type="scientific">Pterulicium gracile</name>
    <dbReference type="NCBI Taxonomy" id="1884261"/>
    <lineage>
        <taxon>Eukaryota</taxon>
        <taxon>Fungi</taxon>
        <taxon>Dikarya</taxon>
        <taxon>Basidiomycota</taxon>
        <taxon>Agaricomycotina</taxon>
        <taxon>Agaricomycetes</taxon>
        <taxon>Agaricomycetidae</taxon>
        <taxon>Agaricales</taxon>
        <taxon>Pleurotineae</taxon>
        <taxon>Pterulaceae</taxon>
        <taxon>Pterulicium</taxon>
    </lineage>
</organism>
<dbReference type="Gene3D" id="3.40.462.20">
    <property type="match status" value="1"/>
</dbReference>
<evidence type="ECO:0000256" key="3">
    <source>
        <dbReference type="ARBA" id="ARBA00022630"/>
    </source>
</evidence>
<keyword evidence="4" id="KW-0274">FAD</keyword>
<name>A0A5C3Q705_9AGAR</name>
<dbReference type="AlphaFoldDB" id="A0A5C3Q705"/>
<dbReference type="InterPro" id="IPR012951">
    <property type="entry name" value="BBE"/>
</dbReference>
<feature type="signal peptide" evidence="6">
    <location>
        <begin position="1"/>
        <end position="23"/>
    </location>
</feature>
<reference evidence="8 9" key="1">
    <citation type="journal article" date="2019" name="Nat. Ecol. Evol.">
        <title>Megaphylogeny resolves global patterns of mushroom evolution.</title>
        <authorList>
            <person name="Varga T."/>
            <person name="Krizsan K."/>
            <person name="Foldi C."/>
            <person name="Dima B."/>
            <person name="Sanchez-Garcia M."/>
            <person name="Sanchez-Ramirez S."/>
            <person name="Szollosi G.J."/>
            <person name="Szarkandi J.G."/>
            <person name="Papp V."/>
            <person name="Albert L."/>
            <person name="Andreopoulos W."/>
            <person name="Angelini C."/>
            <person name="Antonin V."/>
            <person name="Barry K.W."/>
            <person name="Bougher N.L."/>
            <person name="Buchanan P."/>
            <person name="Buyck B."/>
            <person name="Bense V."/>
            <person name="Catcheside P."/>
            <person name="Chovatia M."/>
            <person name="Cooper J."/>
            <person name="Damon W."/>
            <person name="Desjardin D."/>
            <person name="Finy P."/>
            <person name="Geml J."/>
            <person name="Haridas S."/>
            <person name="Hughes K."/>
            <person name="Justo A."/>
            <person name="Karasinski D."/>
            <person name="Kautmanova I."/>
            <person name="Kiss B."/>
            <person name="Kocsube S."/>
            <person name="Kotiranta H."/>
            <person name="LaButti K.M."/>
            <person name="Lechner B.E."/>
            <person name="Liimatainen K."/>
            <person name="Lipzen A."/>
            <person name="Lukacs Z."/>
            <person name="Mihaltcheva S."/>
            <person name="Morgado L.N."/>
            <person name="Niskanen T."/>
            <person name="Noordeloos M.E."/>
            <person name="Ohm R.A."/>
            <person name="Ortiz-Santana B."/>
            <person name="Ovrebo C."/>
            <person name="Racz N."/>
            <person name="Riley R."/>
            <person name="Savchenko A."/>
            <person name="Shiryaev A."/>
            <person name="Soop K."/>
            <person name="Spirin V."/>
            <person name="Szebenyi C."/>
            <person name="Tomsovsky M."/>
            <person name="Tulloss R.E."/>
            <person name="Uehling J."/>
            <person name="Grigoriev I.V."/>
            <person name="Vagvolgyi C."/>
            <person name="Papp T."/>
            <person name="Martin F.M."/>
            <person name="Miettinen O."/>
            <person name="Hibbett D.S."/>
            <person name="Nagy L.G."/>
        </authorList>
    </citation>
    <scope>NUCLEOTIDE SEQUENCE [LARGE SCALE GENOMIC DNA]</scope>
    <source>
        <strain evidence="8 9">CBS 309.79</strain>
    </source>
</reference>
<dbReference type="PANTHER" id="PTHR42973">
    <property type="entry name" value="BINDING OXIDOREDUCTASE, PUTATIVE (AFU_ORTHOLOGUE AFUA_1G17690)-RELATED"/>
    <property type="match status" value="1"/>
</dbReference>
<dbReference type="InterPro" id="IPR006094">
    <property type="entry name" value="Oxid_FAD_bind_N"/>
</dbReference>
<dbReference type="GO" id="GO:0016491">
    <property type="term" value="F:oxidoreductase activity"/>
    <property type="evidence" value="ECO:0007669"/>
    <property type="project" value="UniProtKB-KW"/>
</dbReference>
<dbReference type="Gene3D" id="3.30.465.10">
    <property type="match status" value="1"/>
</dbReference>
<keyword evidence="9" id="KW-1185">Reference proteome</keyword>
<dbReference type="Pfam" id="PF08031">
    <property type="entry name" value="BBE"/>
    <property type="match status" value="1"/>
</dbReference>
<dbReference type="InterPro" id="IPR050416">
    <property type="entry name" value="FAD-linked_Oxidoreductase"/>
</dbReference>
<dbReference type="Pfam" id="PF01565">
    <property type="entry name" value="FAD_binding_4"/>
    <property type="match status" value="1"/>
</dbReference>
<dbReference type="EMBL" id="ML178846">
    <property type="protein sequence ID" value="TFK97571.1"/>
    <property type="molecule type" value="Genomic_DNA"/>
</dbReference>
<dbReference type="Proteomes" id="UP000305067">
    <property type="component" value="Unassembled WGS sequence"/>
</dbReference>
<comment type="similarity">
    <text evidence="2">Belongs to the oxygen-dependent FAD-linked oxidoreductase family.</text>
</comment>
<dbReference type="InterPro" id="IPR016169">
    <property type="entry name" value="FAD-bd_PCMH_sub2"/>
</dbReference>
<feature type="chain" id="PRO_5023124200" evidence="6">
    <location>
        <begin position="24"/>
        <end position="508"/>
    </location>
</feature>
<feature type="domain" description="FAD-binding PCMH-type" evidence="7">
    <location>
        <begin position="59"/>
        <end position="232"/>
    </location>
</feature>
<evidence type="ECO:0000256" key="1">
    <source>
        <dbReference type="ARBA" id="ARBA00001974"/>
    </source>
</evidence>
<evidence type="ECO:0000256" key="4">
    <source>
        <dbReference type="ARBA" id="ARBA00022827"/>
    </source>
</evidence>
<proteinExistence type="inferred from homology"/>
<dbReference type="PROSITE" id="PS51387">
    <property type="entry name" value="FAD_PCMH"/>
    <property type="match status" value="1"/>
</dbReference>
<evidence type="ECO:0000259" key="7">
    <source>
        <dbReference type="PROSITE" id="PS51387"/>
    </source>
</evidence>
<dbReference type="OrthoDB" id="407275at2759"/>
<keyword evidence="6" id="KW-0732">Signal</keyword>
<dbReference type="STRING" id="1884261.A0A5C3Q705"/>
<evidence type="ECO:0000313" key="9">
    <source>
        <dbReference type="Proteomes" id="UP000305067"/>
    </source>
</evidence>